<keyword evidence="3" id="KW-0408">Iron</keyword>
<dbReference type="InterPro" id="IPR012312">
    <property type="entry name" value="Hemerythrin-like"/>
</dbReference>
<protein>
    <submittedName>
        <fullName evidence="5">Bacteriohemerythrin</fullName>
    </submittedName>
</protein>
<name>A0ABW5CAZ2_9PROT</name>
<dbReference type="PANTHER" id="PTHR37164">
    <property type="entry name" value="BACTERIOHEMERYTHRIN"/>
    <property type="match status" value="1"/>
</dbReference>
<dbReference type="EMBL" id="JBHUIY010000016">
    <property type="protein sequence ID" value="MFD2234046.1"/>
    <property type="molecule type" value="Genomic_DNA"/>
</dbReference>
<organism evidence="5 6">
    <name type="scientific">Phaeospirillum tilakii</name>
    <dbReference type="NCBI Taxonomy" id="741673"/>
    <lineage>
        <taxon>Bacteria</taxon>
        <taxon>Pseudomonadati</taxon>
        <taxon>Pseudomonadota</taxon>
        <taxon>Alphaproteobacteria</taxon>
        <taxon>Rhodospirillales</taxon>
        <taxon>Rhodospirillaceae</taxon>
        <taxon>Phaeospirillum</taxon>
    </lineage>
</organism>
<evidence type="ECO:0000256" key="2">
    <source>
        <dbReference type="ARBA" id="ARBA00022723"/>
    </source>
</evidence>
<evidence type="ECO:0000256" key="1">
    <source>
        <dbReference type="ARBA" id="ARBA00010587"/>
    </source>
</evidence>
<dbReference type="PANTHER" id="PTHR37164:SF1">
    <property type="entry name" value="BACTERIOHEMERYTHRIN"/>
    <property type="match status" value="1"/>
</dbReference>
<reference evidence="6" key="1">
    <citation type="journal article" date="2019" name="Int. J. Syst. Evol. Microbiol.">
        <title>The Global Catalogue of Microorganisms (GCM) 10K type strain sequencing project: providing services to taxonomists for standard genome sequencing and annotation.</title>
        <authorList>
            <consortium name="The Broad Institute Genomics Platform"/>
            <consortium name="The Broad Institute Genome Sequencing Center for Infectious Disease"/>
            <person name="Wu L."/>
            <person name="Ma J."/>
        </authorList>
    </citation>
    <scope>NUCLEOTIDE SEQUENCE [LARGE SCALE GENOMIC DNA]</scope>
    <source>
        <strain evidence="6">KCTC 15012</strain>
    </source>
</reference>
<keyword evidence="2" id="KW-0479">Metal-binding</keyword>
<accession>A0ABW5CAZ2</accession>
<evidence type="ECO:0000256" key="3">
    <source>
        <dbReference type="ARBA" id="ARBA00023004"/>
    </source>
</evidence>
<dbReference type="RefSeq" id="WP_377315944.1">
    <property type="nucleotide sequence ID" value="NZ_JBHUIY010000016.1"/>
</dbReference>
<dbReference type="Gene3D" id="1.20.120.50">
    <property type="entry name" value="Hemerythrin-like"/>
    <property type="match status" value="1"/>
</dbReference>
<comment type="similarity">
    <text evidence="1">Belongs to the hemerythrin family.</text>
</comment>
<feature type="domain" description="Hemerythrin-like" evidence="4">
    <location>
        <begin position="13"/>
        <end position="121"/>
    </location>
</feature>
<dbReference type="InterPro" id="IPR012827">
    <property type="entry name" value="Hemerythrin_metal-bd"/>
</dbReference>
<comment type="caution">
    <text evidence="5">The sequence shown here is derived from an EMBL/GenBank/DDBJ whole genome shotgun (WGS) entry which is preliminary data.</text>
</comment>
<sequence>MISPQWVEGLSVGVPRMDRQHRRMVELVNQVIAALEQGDDGAADHALAALTAHARHHFAAEEALIAACGVPAAECDAHRAEHRLLLGEVEALRRLDGDWPDRENAIALLSKWAMRHIIEHDLAYRPYAIGHPAAEET</sequence>
<dbReference type="InterPro" id="IPR035938">
    <property type="entry name" value="Hemerythrin-like_sf"/>
</dbReference>
<dbReference type="SUPFAM" id="SSF47188">
    <property type="entry name" value="Hemerythrin-like"/>
    <property type="match status" value="1"/>
</dbReference>
<evidence type="ECO:0000313" key="6">
    <source>
        <dbReference type="Proteomes" id="UP001597296"/>
    </source>
</evidence>
<keyword evidence="6" id="KW-1185">Reference proteome</keyword>
<dbReference type="NCBIfam" id="TIGR02481">
    <property type="entry name" value="hemeryth_dom"/>
    <property type="match status" value="1"/>
</dbReference>
<evidence type="ECO:0000259" key="4">
    <source>
        <dbReference type="Pfam" id="PF01814"/>
    </source>
</evidence>
<gene>
    <name evidence="5" type="ORF">ACFSNB_09525</name>
</gene>
<dbReference type="Pfam" id="PF01814">
    <property type="entry name" value="Hemerythrin"/>
    <property type="match status" value="1"/>
</dbReference>
<dbReference type="Proteomes" id="UP001597296">
    <property type="component" value="Unassembled WGS sequence"/>
</dbReference>
<proteinExistence type="inferred from homology"/>
<evidence type="ECO:0000313" key="5">
    <source>
        <dbReference type="EMBL" id="MFD2234046.1"/>
    </source>
</evidence>
<dbReference type="CDD" id="cd12107">
    <property type="entry name" value="Hemerythrin"/>
    <property type="match status" value="1"/>
</dbReference>
<dbReference type="InterPro" id="IPR050669">
    <property type="entry name" value="Hemerythrin"/>
</dbReference>